<reference evidence="2" key="1">
    <citation type="submission" date="2017-09" db="EMBL/GenBank/DDBJ databases">
        <title>Depth-based differentiation of microbial function through sediment-hosted aquifers and enrichment of novel symbionts in the deep terrestrial subsurface.</title>
        <authorList>
            <person name="Probst A.J."/>
            <person name="Ladd B."/>
            <person name="Jarett J.K."/>
            <person name="Geller-Mcgrath D.E."/>
            <person name="Sieber C.M.K."/>
            <person name="Emerson J.B."/>
            <person name="Anantharaman K."/>
            <person name="Thomas B.C."/>
            <person name="Malmstrom R."/>
            <person name="Stieglmeier M."/>
            <person name="Klingl A."/>
            <person name="Woyke T."/>
            <person name="Ryan C.M."/>
            <person name="Banfield J.F."/>
        </authorList>
    </citation>
    <scope>NUCLEOTIDE SEQUENCE [LARGE SCALE GENOMIC DNA]</scope>
</reference>
<dbReference type="AlphaFoldDB" id="A0A2H0X7H3"/>
<evidence type="ECO:0000313" key="1">
    <source>
        <dbReference type="EMBL" id="PIS20873.1"/>
    </source>
</evidence>
<evidence type="ECO:0000313" key="2">
    <source>
        <dbReference type="Proteomes" id="UP000231414"/>
    </source>
</evidence>
<accession>A0A2H0X7H3</accession>
<comment type="caution">
    <text evidence="1">The sequence shown here is derived from an EMBL/GenBank/DDBJ whole genome shotgun (WGS) entry which is preliminary data.</text>
</comment>
<protein>
    <submittedName>
        <fullName evidence="1">Uncharacterized protein</fullName>
    </submittedName>
</protein>
<gene>
    <name evidence="1" type="ORF">COT52_01485</name>
</gene>
<name>A0A2H0X7H3_UNCKA</name>
<sequence length="259" mass="29175">MFKNMILKIGSKKILWLIAASLLIILLIAGIISKKNKELAGINCPIVLINSQEAAWTPEGKRKVTEVCQIILLDSGYANLFNSKLLRLKMFKGNGGGNASQEEINFYISEIQDTKEATITFLHEITHSIDAKLELVSRSTDWLIASGWVCSNIGNCQHPCQQTDSKYYYCDSAEQETLPSRYGYPEYNRRETDVSVNPTEDFAETSKYFLAANDELTVTSPKRCAFMMNFYKKLSTDSCFDCNSKTVCTNPNALKIKLQ</sequence>
<organism evidence="1 2">
    <name type="scientific">candidate division WWE3 bacterium CG08_land_8_20_14_0_20_43_13</name>
    <dbReference type="NCBI Taxonomy" id="1975087"/>
    <lineage>
        <taxon>Bacteria</taxon>
        <taxon>Katanobacteria</taxon>
    </lineage>
</organism>
<proteinExistence type="predicted"/>
<dbReference type="EMBL" id="PEYW01000022">
    <property type="protein sequence ID" value="PIS20873.1"/>
    <property type="molecule type" value="Genomic_DNA"/>
</dbReference>
<dbReference type="Proteomes" id="UP000231414">
    <property type="component" value="Unassembled WGS sequence"/>
</dbReference>